<evidence type="ECO:0000313" key="9">
    <source>
        <dbReference type="Proteomes" id="UP001485043"/>
    </source>
</evidence>
<keyword evidence="5" id="KW-1133">Transmembrane helix</keyword>
<reference evidence="8 9" key="1">
    <citation type="journal article" date="2024" name="Nat. Commun.">
        <title>Phylogenomics reveals the evolutionary origins of lichenization in chlorophyte algae.</title>
        <authorList>
            <person name="Puginier C."/>
            <person name="Libourel C."/>
            <person name="Otte J."/>
            <person name="Skaloud P."/>
            <person name="Haon M."/>
            <person name="Grisel S."/>
            <person name="Petersen M."/>
            <person name="Berrin J.G."/>
            <person name="Delaux P.M."/>
            <person name="Dal Grande F."/>
            <person name="Keller J."/>
        </authorList>
    </citation>
    <scope>NUCLEOTIDE SEQUENCE [LARGE SCALE GENOMIC DNA]</scope>
    <source>
        <strain evidence="8 9">SAG 2523</strain>
    </source>
</reference>
<feature type="chain" id="PRO_5043587286" evidence="7">
    <location>
        <begin position="21"/>
        <end position="429"/>
    </location>
</feature>
<keyword evidence="3" id="KW-0812">Transmembrane</keyword>
<dbReference type="Proteomes" id="UP001485043">
    <property type="component" value="Unassembled WGS sequence"/>
</dbReference>
<protein>
    <submittedName>
        <fullName evidence="8">Uncharacterized protein</fullName>
    </submittedName>
</protein>
<evidence type="ECO:0000256" key="1">
    <source>
        <dbReference type="ARBA" id="ARBA00004606"/>
    </source>
</evidence>
<evidence type="ECO:0000256" key="2">
    <source>
        <dbReference type="ARBA" id="ARBA00006462"/>
    </source>
</evidence>
<dbReference type="AlphaFoldDB" id="A0AAW1TB35"/>
<dbReference type="EMBL" id="JALJOV010000195">
    <property type="protein sequence ID" value="KAK9866049.1"/>
    <property type="molecule type" value="Genomic_DNA"/>
</dbReference>
<dbReference type="PANTHER" id="PTHR23033">
    <property type="entry name" value="BETA1,3-GALACTOSYLTRANSFERASE"/>
    <property type="match status" value="1"/>
</dbReference>
<comment type="subcellular location">
    <subcellularLocation>
        <location evidence="1">Membrane</location>
        <topology evidence="1">Single-pass type II membrane protein</topology>
    </subcellularLocation>
</comment>
<dbReference type="PANTHER" id="PTHR23033:SF50">
    <property type="entry name" value="HEXOSYLTRANSFERASE"/>
    <property type="match status" value="1"/>
</dbReference>
<evidence type="ECO:0000256" key="3">
    <source>
        <dbReference type="ARBA" id="ARBA00022692"/>
    </source>
</evidence>
<organism evidence="8 9">
    <name type="scientific">Apatococcus fuscideae</name>
    <dbReference type="NCBI Taxonomy" id="2026836"/>
    <lineage>
        <taxon>Eukaryota</taxon>
        <taxon>Viridiplantae</taxon>
        <taxon>Chlorophyta</taxon>
        <taxon>core chlorophytes</taxon>
        <taxon>Trebouxiophyceae</taxon>
        <taxon>Chlorellales</taxon>
        <taxon>Chlorellaceae</taxon>
        <taxon>Apatococcus</taxon>
    </lineage>
</organism>
<dbReference type="GO" id="GO:0016020">
    <property type="term" value="C:membrane"/>
    <property type="evidence" value="ECO:0007669"/>
    <property type="project" value="UniProtKB-SubCell"/>
</dbReference>
<evidence type="ECO:0000256" key="7">
    <source>
        <dbReference type="SAM" id="SignalP"/>
    </source>
</evidence>
<evidence type="ECO:0000256" key="6">
    <source>
        <dbReference type="ARBA" id="ARBA00023136"/>
    </source>
</evidence>
<comment type="similarity">
    <text evidence="2">Belongs to the glycosyltransferase 31 family. Beta3-Gal-T subfamily.</text>
</comment>
<evidence type="ECO:0000313" key="8">
    <source>
        <dbReference type="EMBL" id="KAK9866049.1"/>
    </source>
</evidence>
<keyword evidence="6" id="KW-0472">Membrane</keyword>
<keyword evidence="4" id="KW-0735">Signal-anchor</keyword>
<dbReference type="InterPro" id="IPR026050">
    <property type="entry name" value="C1GALT1/C1GALT1_chp1"/>
</dbReference>
<proteinExistence type="inferred from homology"/>
<dbReference type="Gene3D" id="3.90.550.50">
    <property type="match status" value="1"/>
</dbReference>
<keyword evidence="7" id="KW-0732">Signal</keyword>
<evidence type="ECO:0000256" key="5">
    <source>
        <dbReference type="ARBA" id="ARBA00022989"/>
    </source>
</evidence>
<name>A0AAW1TB35_9CHLO</name>
<keyword evidence="9" id="KW-1185">Reference proteome</keyword>
<accession>A0AAW1TB35</accession>
<feature type="signal peptide" evidence="7">
    <location>
        <begin position="1"/>
        <end position="20"/>
    </location>
</feature>
<gene>
    <name evidence="8" type="ORF">WJX84_011223</name>
</gene>
<sequence>MREQSFRLVLLAVALKLAAAEDLVETLLSQRGTVTAGEVSRNVFLSDLVVAFGTTIAEDRVHFVRASRSWRKGTSAVITVNEAVSASVAAEAQRHDETYLVHPDRDPEMGRFSQFPGDARAALAPILAHQHLRAELAHPTSREQRRPGYKWILFGDDDTLWFMEGVLQLLQTFDHNLPYVITDEIFWHTWGEAAAERFHEDGPPCCLPCQFNSSAYQADPAALFTPPIGCPCTPELICKADRRNTLHEACAFPGVMEDPRTGPLYSVDGGAGVILSAGLMHALDQQAMQDCITTSHGSAGDHILTYCLWQQGYAITLPNTAAMPSKAAQAHFFSPRADTNGQTHNTEAKRLDIMTRLLWSAEGSPRCDAACEASLLRMVSLHVRSRGLRNLPAAALLIRSISELYDTFLAGHGRMLHRQLDSGFSRQQP</sequence>
<evidence type="ECO:0000256" key="4">
    <source>
        <dbReference type="ARBA" id="ARBA00022968"/>
    </source>
</evidence>
<comment type="caution">
    <text evidence="8">The sequence shown here is derived from an EMBL/GenBank/DDBJ whole genome shotgun (WGS) entry which is preliminary data.</text>
</comment>